<gene>
    <name evidence="1" type="ORF">GMARGA_LOCUS23770</name>
</gene>
<proteinExistence type="predicted"/>
<evidence type="ECO:0000313" key="1">
    <source>
        <dbReference type="EMBL" id="CAG8804041.1"/>
    </source>
</evidence>
<keyword evidence="2" id="KW-1185">Reference proteome</keyword>
<reference evidence="1 2" key="1">
    <citation type="submission" date="2021-06" db="EMBL/GenBank/DDBJ databases">
        <authorList>
            <person name="Kallberg Y."/>
            <person name="Tangrot J."/>
            <person name="Rosling A."/>
        </authorList>
    </citation>
    <scope>NUCLEOTIDE SEQUENCE [LARGE SCALE GENOMIC DNA]</scope>
    <source>
        <strain evidence="1 2">120-4 pot B 10/14</strain>
    </source>
</reference>
<dbReference type="Proteomes" id="UP000789901">
    <property type="component" value="Unassembled WGS sequence"/>
</dbReference>
<evidence type="ECO:0000313" key="2">
    <source>
        <dbReference type="Proteomes" id="UP000789901"/>
    </source>
</evidence>
<name>A0ABN7VX97_GIGMA</name>
<organism evidence="1 2">
    <name type="scientific">Gigaspora margarita</name>
    <dbReference type="NCBI Taxonomy" id="4874"/>
    <lineage>
        <taxon>Eukaryota</taxon>
        <taxon>Fungi</taxon>
        <taxon>Fungi incertae sedis</taxon>
        <taxon>Mucoromycota</taxon>
        <taxon>Glomeromycotina</taxon>
        <taxon>Glomeromycetes</taxon>
        <taxon>Diversisporales</taxon>
        <taxon>Gigasporaceae</taxon>
        <taxon>Gigaspora</taxon>
    </lineage>
</organism>
<protein>
    <submittedName>
        <fullName evidence="1">44828_t:CDS:1</fullName>
    </submittedName>
</protein>
<accession>A0ABN7VX97</accession>
<sequence length="217" mass="25361">IFEEQLNIFTNKNVYKIAFNKDDVFYISYKRLTLVFEPIKQVINFLESRTANLADCFIGISQIAAAFKRIHPSNDLCAPAIASFNFHFEQFYISLYLLTYFLHPNYRTRSLKKGNFKLNFYDKNFEEVKLYSSVVNETIFAKVYNNRSNNDEDEIEIEDLMATDITKVLQDLVNLSNLLFGANNKEEITLIDKEKTNIEFDSKSLVQDVLSDDDLYD</sequence>
<dbReference type="EMBL" id="CAJVQB010024381">
    <property type="protein sequence ID" value="CAG8804041.1"/>
    <property type="molecule type" value="Genomic_DNA"/>
</dbReference>
<feature type="non-terminal residue" evidence="1">
    <location>
        <position position="1"/>
    </location>
</feature>
<comment type="caution">
    <text evidence="1">The sequence shown here is derived from an EMBL/GenBank/DDBJ whole genome shotgun (WGS) entry which is preliminary data.</text>
</comment>